<name>A0A7J5DS93_NOCSI</name>
<dbReference type="InterPro" id="IPR027417">
    <property type="entry name" value="P-loop_NTPase"/>
</dbReference>
<dbReference type="InterPro" id="IPR049945">
    <property type="entry name" value="AAA_22"/>
</dbReference>
<gene>
    <name evidence="6" type="ORF">F9L07_25430</name>
</gene>
<dbReference type="EMBL" id="WBVM01000005">
    <property type="protein sequence ID" value="KAB2807611.1"/>
    <property type="molecule type" value="Genomic_DNA"/>
</dbReference>
<dbReference type="Gene3D" id="3.40.50.300">
    <property type="entry name" value="P-loop containing nucleotide triphosphate hydrolases"/>
    <property type="match status" value="1"/>
</dbReference>
<evidence type="ECO:0000259" key="5">
    <source>
        <dbReference type="SMART" id="SM01043"/>
    </source>
</evidence>
<dbReference type="Pfam" id="PF25872">
    <property type="entry name" value="HTH_77"/>
    <property type="match status" value="1"/>
</dbReference>
<evidence type="ECO:0000313" key="6">
    <source>
        <dbReference type="EMBL" id="KAB2807611.1"/>
    </source>
</evidence>
<feature type="domain" description="OmpR/PhoB-type" evidence="4">
    <location>
        <begin position="11"/>
        <end position="81"/>
    </location>
</feature>
<dbReference type="InterPro" id="IPR016032">
    <property type="entry name" value="Sig_transdc_resp-reg_C-effctor"/>
</dbReference>
<dbReference type="SMART" id="SM00862">
    <property type="entry name" value="Trans_reg_C"/>
    <property type="match status" value="1"/>
</dbReference>
<proteinExistence type="inferred from homology"/>
<dbReference type="GO" id="GO:0000160">
    <property type="term" value="P:phosphorelay signal transduction system"/>
    <property type="evidence" value="ECO:0007669"/>
    <property type="project" value="InterPro"/>
</dbReference>
<dbReference type="InterPro" id="IPR005158">
    <property type="entry name" value="BTAD"/>
</dbReference>
<protein>
    <submittedName>
        <fullName evidence="6">AAA family ATPase</fullName>
    </submittedName>
</protein>
<evidence type="ECO:0000259" key="3">
    <source>
        <dbReference type="SMART" id="SM00382"/>
    </source>
</evidence>
<evidence type="ECO:0000259" key="4">
    <source>
        <dbReference type="SMART" id="SM00862"/>
    </source>
</evidence>
<dbReference type="InterPro" id="IPR036388">
    <property type="entry name" value="WH-like_DNA-bd_sf"/>
</dbReference>
<dbReference type="InterPro" id="IPR001867">
    <property type="entry name" value="OmpR/PhoB-type_DNA-bd"/>
</dbReference>
<dbReference type="InterPro" id="IPR058852">
    <property type="entry name" value="HTH_77"/>
</dbReference>
<dbReference type="GO" id="GO:0006355">
    <property type="term" value="P:regulation of DNA-templated transcription"/>
    <property type="evidence" value="ECO:0007669"/>
    <property type="project" value="InterPro"/>
</dbReference>
<dbReference type="SUPFAM" id="SSF52540">
    <property type="entry name" value="P-loop containing nucleoside triphosphate hydrolases"/>
    <property type="match status" value="1"/>
</dbReference>
<dbReference type="GO" id="GO:0003677">
    <property type="term" value="F:DNA binding"/>
    <property type="evidence" value="ECO:0007669"/>
    <property type="project" value="UniProtKB-KW"/>
</dbReference>
<dbReference type="Gene3D" id="1.10.10.10">
    <property type="entry name" value="Winged helix-like DNA-binding domain superfamily/Winged helix DNA-binding domain"/>
    <property type="match status" value="1"/>
</dbReference>
<evidence type="ECO:0000313" key="7">
    <source>
        <dbReference type="Proteomes" id="UP000449906"/>
    </source>
</evidence>
<organism evidence="6 7">
    <name type="scientific">Nocardioides simplex</name>
    <name type="common">Arthrobacter simplex</name>
    <dbReference type="NCBI Taxonomy" id="2045"/>
    <lineage>
        <taxon>Bacteria</taxon>
        <taxon>Bacillati</taxon>
        <taxon>Actinomycetota</taxon>
        <taxon>Actinomycetes</taxon>
        <taxon>Propionibacteriales</taxon>
        <taxon>Nocardioidaceae</taxon>
        <taxon>Pimelobacter</taxon>
    </lineage>
</organism>
<dbReference type="InterPro" id="IPR011990">
    <property type="entry name" value="TPR-like_helical_dom_sf"/>
</dbReference>
<dbReference type="GO" id="GO:0016887">
    <property type="term" value="F:ATP hydrolysis activity"/>
    <property type="evidence" value="ECO:0007669"/>
    <property type="project" value="InterPro"/>
</dbReference>
<dbReference type="Pfam" id="PF00486">
    <property type="entry name" value="Trans_reg_C"/>
    <property type="match status" value="1"/>
</dbReference>
<dbReference type="PRINTS" id="PR00364">
    <property type="entry name" value="DISEASERSIST"/>
</dbReference>
<accession>A0A7J5DS93</accession>
<dbReference type="InterPro" id="IPR003593">
    <property type="entry name" value="AAA+_ATPase"/>
</dbReference>
<dbReference type="Pfam" id="PF13401">
    <property type="entry name" value="AAA_22"/>
    <property type="match status" value="1"/>
</dbReference>
<dbReference type="PANTHER" id="PTHR47691:SF3">
    <property type="entry name" value="HTH-TYPE TRANSCRIPTIONAL REGULATOR RV0890C-RELATED"/>
    <property type="match status" value="1"/>
</dbReference>
<evidence type="ECO:0000256" key="2">
    <source>
        <dbReference type="ARBA" id="ARBA00023125"/>
    </source>
</evidence>
<dbReference type="PANTHER" id="PTHR47691">
    <property type="entry name" value="REGULATOR-RELATED"/>
    <property type="match status" value="1"/>
</dbReference>
<dbReference type="Proteomes" id="UP000449906">
    <property type="component" value="Unassembled WGS sequence"/>
</dbReference>
<sequence>MRLADEVTWDGAAVPGERTRVLLAVLAEARGKAVGEERLIEEIWGDEPPANPTKALQVVVSRARSATAPGAVERAGHGYRLALATGDVDVWTHDHAVEAARRAVAAGAWSEAVAHLPHLEGEPGLAGRILSALGRHEEALPLLLQAGGTAHDDACLAALLRSEAAVRGAPAALARYEAHREALADRLGVDPAPELQALHHELLLRDRPVRSGLSHYASSLVGRDDDLARLRTLVRTHRVVSIVGPGGLGKTRLAQLVAAEAEQPVVHVVELVGVVDPADVVPEVGSVLGVRDSVHGRAVMTPAQVRDVRSRIAQQLDQAPALLVLDNCEHLVEAVADLVAFLVAVTPSLRVLTTTRAPLAIAAEHVFELSRLGAHDAGDLFRQRALAARPGVALPDASVAEIVERLDGLPLAIELAAVKVRAMSVDDIAVRLENRFALLRGGDRSAPDRHQTLLAVIDWSWNLLADRDRRALRRLSVFQDGFTLDGAEAMLGSGALDSVEELVAQSLLTVVDAGAGAPLRYRMLETVREFGRMQLGAAGEEAEAQRDHRDWAVAVADRLGARLFSRDQVATVDTIAVEENNLADALRRALAAPDADAVVALLATLGGFWSIRGEHARVITLCEAVAGVLTEQRPAPERADQTRSALCLTLVNSWIAQLDVLDDLLAELAALGPGATSPRVAAMTTVVLGASAPADSPLLSPSDELVNDPDPLVRSVALQWRSHERENIGEPEAAIAAAEEALAIGARADDGGPWTGAVLHAQLAGLYSQVGRLREAEPHAQAAVPVLLRLGAQEDALQAMTVSAVACLERGDPAGAQRVIDDVLAHTDVATNGGYNARGTLLVTQAEVAFARGEVDEGCRIVEQAAEAMAAVRFPGMGADADIAPWRIYGNTVAILAHALHGREDRGRDLYRWLVGALPRVVDRDRKFVDVPIVGLMVFALGTWALRYRTLPVAEAVRLLVLAERLSYPRFVPSLSWDRAVARCEEADPGRLAVVTAEYDGRRGHALLDETRDVVARLLG</sequence>
<feature type="domain" description="Bacterial transcriptional activator" evidence="5">
    <location>
        <begin position="88"/>
        <end position="203"/>
    </location>
</feature>
<dbReference type="SUPFAM" id="SSF46894">
    <property type="entry name" value="C-terminal effector domain of the bipartite response regulators"/>
    <property type="match status" value="1"/>
</dbReference>
<dbReference type="AlphaFoldDB" id="A0A7J5DS93"/>
<evidence type="ECO:0000256" key="1">
    <source>
        <dbReference type="ARBA" id="ARBA00005820"/>
    </source>
</evidence>
<dbReference type="Pfam" id="PF03704">
    <property type="entry name" value="BTAD"/>
    <property type="match status" value="1"/>
</dbReference>
<dbReference type="SMART" id="SM00382">
    <property type="entry name" value="AAA"/>
    <property type="match status" value="1"/>
</dbReference>
<dbReference type="Gene3D" id="1.25.40.10">
    <property type="entry name" value="Tetratricopeptide repeat domain"/>
    <property type="match status" value="2"/>
</dbReference>
<keyword evidence="2" id="KW-0238">DNA-binding</keyword>
<dbReference type="SUPFAM" id="SSF48452">
    <property type="entry name" value="TPR-like"/>
    <property type="match status" value="2"/>
</dbReference>
<reference evidence="6 7" key="1">
    <citation type="submission" date="2019-09" db="EMBL/GenBank/DDBJ databases">
        <title>Pimelobacter sp. isolated from Paulinella.</title>
        <authorList>
            <person name="Jeong S.E."/>
        </authorList>
    </citation>
    <scope>NUCLEOTIDE SEQUENCE [LARGE SCALE GENOMIC DNA]</scope>
    <source>
        <strain evidence="6 7">Pch-N</strain>
    </source>
</reference>
<feature type="domain" description="AAA+ ATPase" evidence="3">
    <location>
        <begin position="236"/>
        <end position="373"/>
    </location>
</feature>
<comment type="similarity">
    <text evidence="1">Belongs to the AfsR/DnrI/RedD regulatory family.</text>
</comment>
<comment type="caution">
    <text evidence="6">The sequence shown here is derived from an EMBL/GenBank/DDBJ whole genome shotgun (WGS) entry which is preliminary data.</text>
</comment>
<dbReference type="SMART" id="SM01043">
    <property type="entry name" value="BTAD"/>
    <property type="match status" value="1"/>
</dbReference>